<dbReference type="GO" id="GO:0005829">
    <property type="term" value="C:cytosol"/>
    <property type="evidence" value="ECO:0007669"/>
    <property type="project" value="TreeGrafter"/>
</dbReference>
<comment type="similarity">
    <text evidence="1">Belongs to the acyl coenzyme A hydrolase family.</text>
</comment>
<reference evidence="7" key="2">
    <citation type="submission" date="2020-04" db="EMBL/GenBank/DDBJ databases">
        <authorList>
            <person name="Tanveer F."/>
            <person name="Xie Y."/>
            <person name="Shinwari Z.K."/>
        </authorList>
    </citation>
    <scope>NUCLEOTIDE SEQUENCE</scope>
    <source>
        <strain evidence="7">MOSEL-ME25</strain>
    </source>
</reference>
<dbReference type="GO" id="GO:0006637">
    <property type="term" value="P:acyl-CoA metabolic process"/>
    <property type="evidence" value="ECO:0007669"/>
    <property type="project" value="TreeGrafter"/>
</dbReference>
<protein>
    <submittedName>
        <fullName evidence="6">Acyl-CoA hydrolase</fullName>
    </submittedName>
    <submittedName>
        <fullName evidence="7">Acyl-CoA thioesterase</fullName>
    </submittedName>
</protein>
<dbReference type="CDD" id="cd03442">
    <property type="entry name" value="BFIT_BACH"/>
    <property type="match status" value="1"/>
</dbReference>
<dbReference type="GO" id="GO:0009062">
    <property type="term" value="P:fatty acid catabolic process"/>
    <property type="evidence" value="ECO:0007669"/>
    <property type="project" value="TreeGrafter"/>
</dbReference>
<dbReference type="AlphaFoldDB" id="A0A0C2DJL0"/>
<accession>A0A0C2DJL0</accession>
<evidence type="ECO:0000259" key="5">
    <source>
        <dbReference type="PROSITE" id="PS51770"/>
    </source>
</evidence>
<evidence type="ECO:0000313" key="7">
    <source>
        <dbReference type="EMBL" id="MDB0581012.1"/>
    </source>
</evidence>
<dbReference type="InterPro" id="IPR033120">
    <property type="entry name" value="HOTDOG_ACOT"/>
</dbReference>
<evidence type="ECO:0000256" key="3">
    <source>
        <dbReference type="PROSITE-ProRule" id="PRU01106"/>
    </source>
</evidence>
<dbReference type="SUPFAM" id="SSF54637">
    <property type="entry name" value="Thioesterase/thiol ester dehydrase-isomerase"/>
    <property type="match status" value="1"/>
</dbReference>
<gene>
    <name evidence="7" type="ORF">F7P68_0010775</name>
    <name evidence="6" type="ORF">SN16_09390</name>
</gene>
<dbReference type="PANTHER" id="PTHR11049">
    <property type="entry name" value="ACYL COENZYME A THIOESTER HYDROLASE"/>
    <property type="match status" value="1"/>
</dbReference>
<comment type="caution">
    <text evidence="6">The sequence shown here is derived from an EMBL/GenBank/DDBJ whole genome shotgun (WGS) entry which is preliminary data.</text>
</comment>
<evidence type="ECO:0000313" key="6">
    <source>
        <dbReference type="EMBL" id="KIH70168.1"/>
    </source>
</evidence>
<evidence type="ECO:0000313" key="9">
    <source>
        <dbReference type="Proteomes" id="UP000527860"/>
    </source>
</evidence>
<dbReference type="GeneID" id="77845770"/>
<feature type="region of interest" description="Disordered" evidence="4">
    <location>
        <begin position="1"/>
        <end position="22"/>
    </location>
</feature>
<evidence type="ECO:0000256" key="4">
    <source>
        <dbReference type="SAM" id="MobiDB-lite"/>
    </source>
</evidence>
<dbReference type="EMBL" id="JXII01000008">
    <property type="protein sequence ID" value="KIH70168.1"/>
    <property type="molecule type" value="Genomic_DNA"/>
</dbReference>
<dbReference type="Gene3D" id="3.10.129.10">
    <property type="entry name" value="Hotdog Thioesterase"/>
    <property type="match status" value="1"/>
</dbReference>
<dbReference type="InterPro" id="IPR029069">
    <property type="entry name" value="HotDog_dom_sf"/>
</dbReference>
<keyword evidence="9" id="KW-1185">Reference proteome</keyword>
<dbReference type="InterPro" id="IPR006683">
    <property type="entry name" value="Thioestr_dom"/>
</dbReference>
<dbReference type="GO" id="GO:0052816">
    <property type="term" value="F:long-chain fatty acyl-CoA hydrolase activity"/>
    <property type="evidence" value="ECO:0007669"/>
    <property type="project" value="TreeGrafter"/>
</dbReference>
<dbReference type="PANTHER" id="PTHR11049:SF24">
    <property type="entry name" value="CYTOSOLIC ACYL COENZYME A THIOESTER HYDROLASE"/>
    <property type="match status" value="1"/>
</dbReference>
<dbReference type="RefSeq" id="WP_040106373.1">
    <property type="nucleotide sequence ID" value="NZ_JABEVU030000001.1"/>
</dbReference>
<dbReference type="InterPro" id="IPR040170">
    <property type="entry name" value="Cytosol_ACT"/>
</dbReference>
<name>A0A0C2DJL0_9STAP</name>
<evidence type="ECO:0000256" key="2">
    <source>
        <dbReference type="ARBA" id="ARBA00022801"/>
    </source>
</evidence>
<proteinExistence type="inferred from homology"/>
<dbReference type="Pfam" id="PF03061">
    <property type="entry name" value="4HBT"/>
    <property type="match status" value="1"/>
</dbReference>
<organism evidence="6 8">
    <name type="scientific">Salinicoccus roseus</name>
    <dbReference type="NCBI Taxonomy" id="45670"/>
    <lineage>
        <taxon>Bacteria</taxon>
        <taxon>Bacillati</taxon>
        <taxon>Bacillota</taxon>
        <taxon>Bacilli</taxon>
        <taxon>Bacillales</taxon>
        <taxon>Staphylococcaceae</taxon>
        <taxon>Salinicoccus</taxon>
    </lineage>
</organism>
<sequence>MEKKMSESYTVKTSNVMPPDTNNHHTLYGGRLMAYIDDVAAIAARRHSRSKVVTASIDSVDFLEPIHLGDVVILEALVTHTGKSSMEILVKVSKEQLENGTEKKLAAFSFLTFVALDDDLKPLEVPTLIPDNERLKWLDETGEERAEHRRHRRERSKALREFFATDLFD</sequence>
<evidence type="ECO:0000256" key="1">
    <source>
        <dbReference type="ARBA" id="ARBA00010458"/>
    </source>
</evidence>
<dbReference type="OrthoDB" id="9791628at2"/>
<dbReference type="Proteomes" id="UP000527860">
    <property type="component" value="Unassembled WGS sequence"/>
</dbReference>
<feature type="compositionally biased region" description="Polar residues" evidence="4">
    <location>
        <begin position="7"/>
        <end position="22"/>
    </location>
</feature>
<dbReference type="Proteomes" id="UP000031546">
    <property type="component" value="Unassembled WGS sequence"/>
</dbReference>
<keyword evidence="2 3" id="KW-0378">Hydrolase</keyword>
<dbReference type="PROSITE" id="PS51770">
    <property type="entry name" value="HOTDOG_ACOT"/>
    <property type="match status" value="1"/>
</dbReference>
<feature type="domain" description="HotDog ACOT-type" evidence="5">
    <location>
        <begin position="6"/>
        <end position="119"/>
    </location>
</feature>
<reference evidence="6 8" key="1">
    <citation type="submission" date="2015-01" db="EMBL/GenBank/DDBJ databases">
        <title>Genome sequences of high lactate-tolerant strain Salinicoccus roseus W12 with industrial interest.</title>
        <authorList>
            <person name="Wang H."/>
            <person name="Yu B."/>
        </authorList>
    </citation>
    <scope>NUCLEOTIDE SEQUENCE [LARGE SCALE GENOMIC DNA]</scope>
    <source>
        <strain evidence="6 8">W12</strain>
    </source>
</reference>
<evidence type="ECO:0000313" key="8">
    <source>
        <dbReference type="Proteomes" id="UP000031546"/>
    </source>
</evidence>
<dbReference type="EMBL" id="JABEVU030000001">
    <property type="protein sequence ID" value="MDB0581012.1"/>
    <property type="molecule type" value="Genomic_DNA"/>
</dbReference>
<dbReference type="STRING" id="45670.SN16_09390"/>
<reference evidence="7" key="3">
    <citation type="submission" date="2022-12" db="EMBL/GenBank/DDBJ databases">
        <title>Genome analysis and biological profiling of marine Salinicoccus roseus MOSEL-ME25.</title>
        <authorList>
            <person name="Mirza F.T."/>
            <person name="Xie Y."/>
            <person name="Shinwari Z.K."/>
        </authorList>
    </citation>
    <scope>NUCLEOTIDE SEQUENCE</scope>
    <source>
        <strain evidence="7">MOSEL-ME25</strain>
    </source>
</reference>